<comment type="similarity">
    <text evidence="2">Belongs to the prominin family.</text>
</comment>
<evidence type="ECO:0000256" key="4">
    <source>
        <dbReference type="ARBA" id="ARBA00022989"/>
    </source>
</evidence>
<keyword evidence="5 7" id="KW-0472">Membrane</keyword>
<keyword evidence="6" id="KW-0325">Glycoprotein</keyword>
<evidence type="ECO:0000256" key="3">
    <source>
        <dbReference type="ARBA" id="ARBA00022692"/>
    </source>
</evidence>
<evidence type="ECO:0000256" key="6">
    <source>
        <dbReference type="ARBA" id="ARBA00023180"/>
    </source>
</evidence>
<protein>
    <recommendedName>
        <fullName evidence="10">Prominin</fullName>
    </recommendedName>
</protein>
<evidence type="ECO:0000313" key="8">
    <source>
        <dbReference type="EMBL" id="TMS36912.1"/>
    </source>
</evidence>
<feature type="transmembrane region" description="Helical" evidence="7">
    <location>
        <begin position="212"/>
        <end position="237"/>
    </location>
</feature>
<dbReference type="InterPro" id="IPR008795">
    <property type="entry name" value="Prominin"/>
</dbReference>
<reference evidence="8 9" key="2">
    <citation type="journal article" date="2019" name="G3 (Bethesda)">
        <title>Hybrid Assembly of the Genome of the Entomopathogenic Nematode Steinernema carpocapsae Identifies the X-Chromosome.</title>
        <authorList>
            <person name="Serra L."/>
            <person name="Macchietto M."/>
            <person name="Macias-Munoz A."/>
            <person name="McGill C.J."/>
            <person name="Rodriguez I.M."/>
            <person name="Rodriguez B."/>
            <person name="Murad R."/>
            <person name="Mortazavi A."/>
        </authorList>
    </citation>
    <scope>NUCLEOTIDE SEQUENCE [LARGE SCALE GENOMIC DNA]</scope>
    <source>
        <strain evidence="8 9">ALL</strain>
    </source>
</reference>
<keyword evidence="4 7" id="KW-1133">Transmembrane helix</keyword>
<evidence type="ECO:0000313" key="9">
    <source>
        <dbReference type="Proteomes" id="UP000298663"/>
    </source>
</evidence>
<proteinExistence type="inferred from homology"/>
<dbReference type="PANTHER" id="PTHR22730:SF1">
    <property type="entry name" value="PROMININ-LIKE PROTEIN"/>
    <property type="match status" value="1"/>
</dbReference>
<organism evidence="8 9">
    <name type="scientific">Steinernema carpocapsae</name>
    <name type="common">Entomopathogenic nematode</name>
    <dbReference type="NCBI Taxonomy" id="34508"/>
    <lineage>
        <taxon>Eukaryota</taxon>
        <taxon>Metazoa</taxon>
        <taxon>Ecdysozoa</taxon>
        <taxon>Nematoda</taxon>
        <taxon>Chromadorea</taxon>
        <taxon>Rhabditida</taxon>
        <taxon>Tylenchina</taxon>
        <taxon>Panagrolaimomorpha</taxon>
        <taxon>Strongyloidoidea</taxon>
        <taxon>Steinernematidae</taxon>
        <taxon>Steinernema</taxon>
    </lineage>
</organism>
<dbReference type="OrthoDB" id="5850553at2759"/>
<gene>
    <name evidence="8" type="ORF">L596_003969</name>
</gene>
<dbReference type="Pfam" id="PF05478">
    <property type="entry name" value="Prominin"/>
    <property type="match status" value="1"/>
</dbReference>
<dbReference type="AlphaFoldDB" id="A0A4U8UU88"/>
<sequence>MEFQQPDYEMLKRHVRSLLASFSNGQPISMLLGPDQLALLERISHVNLTSSVDEVLDTIENQKNKLDLLPNAGLLREELMQQEEAPKAVESVLNNLSSLENNYSRPIRDSFDKLLDLLKSARMKLRDMNIPFADLSVKMQHAEALLNDEFQEFFVNASSEVIDEFQSDIDGYVAHVTQAVKLDVTSCEPIRQIARGVRSAVCANAIDPLNGVWMSMMLSLLLTIVIVILSTPLVRLYKHMHSYPKYTVHEPMGDHHVNAFSTDTYDTRGKNHVYATGNYGNYNDVYPPPYLRSRN</sequence>
<evidence type="ECO:0000256" key="7">
    <source>
        <dbReference type="SAM" id="Phobius"/>
    </source>
</evidence>
<dbReference type="PANTHER" id="PTHR22730">
    <property type="entry name" value="PROMININ PROM PROTEIN"/>
    <property type="match status" value="1"/>
</dbReference>
<keyword evidence="9" id="KW-1185">Reference proteome</keyword>
<name>A0A4U8UU88_STECR</name>
<reference evidence="8 9" key="1">
    <citation type="journal article" date="2015" name="Genome Biol.">
        <title>Comparative genomics of Steinernema reveals deeply conserved gene regulatory networks.</title>
        <authorList>
            <person name="Dillman A.R."/>
            <person name="Macchietto M."/>
            <person name="Porter C.F."/>
            <person name="Rogers A."/>
            <person name="Williams B."/>
            <person name="Antoshechkin I."/>
            <person name="Lee M.M."/>
            <person name="Goodwin Z."/>
            <person name="Lu X."/>
            <person name="Lewis E.E."/>
            <person name="Goodrich-Blair H."/>
            <person name="Stock S.P."/>
            <person name="Adams B.J."/>
            <person name="Sternberg P.W."/>
            <person name="Mortazavi A."/>
        </authorList>
    </citation>
    <scope>NUCLEOTIDE SEQUENCE [LARGE SCALE GENOMIC DNA]</scope>
    <source>
        <strain evidence="8 9">ALL</strain>
    </source>
</reference>
<dbReference type="GO" id="GO:0016020">
    <property type="term" value="C:membrane"/>
    <property type="evidence" value="ECO:0007669"/>
    <property type="project" value="UniProtKB-SubCell"/>
</dbReference>
<accession>A0A4U8UU88</accession>
<evidence type="ECO:0000256" key="2">
    <source>
        <dbReference type="ARBA" id="ARBA00006058"/>
    </source>
</evidence>
<dbReference type="Proteomes" id="UP000298663">
    <property type="component" value="Unassembled WGS sequence"/>
</dbReference>
<evidence type="ECO:0008006" key="10">
    <source>
        <dbReference type="Google" id="ProtNLM"/>
    </source>
</evidence>
<comment type="subcellular location">
    <subcellularLocation>
        <location evidence="1">Membrane</location>
        <topology evidence="1">Multi-pass membrane protein</topology>
    </subcellularLocation>
</comment>
<comment type="caution">
    <text evidence="8">The sequence shown here is derived from an EMBL/GenBank/DDBJ whole genome shotgun (WGS) entry which is preliminary data.</text>
</comment>
<dbReference type="EMBL" id="AZBU02000001">
    <property type="protein sequence ID" value="TMS36912.1"/>
    <property type="molecule type" value="Genomic_DNA"/>
</dbReference>
<evidence type="ECO:0000256" key="5">
    <source>
        <dbReference type="ARBA" id="ARBA00023136"/>
    </source>
</evidence>
<evidence type="ECO:0000256" key="1">
    <source>
        <dbReference type="ARBA" id="ARBA00004141"/>
    </source>
</evidence>
<keyword evidence="3 7" id="KW-0812">Transmembrane</keyword>